<protein>
    <submittedName>
        <fullName evidence="3">Cytidine deaminase family enzyme</fullName>
    </submittedName>
</protein>
<dbReference type="InterPro" id="IPR016193">
    <property type="entry name" value="Cytidine_deaminase-like"/>
</dbReference>
<dbReference type="AlphaFoldDB" id="A0A0G1BA68"/>
<dbReference type="SUPFAM" id="SSF53927">
    <property type="entry name" value="Cytidine deaminase-like"/>
    <property type="match status" value="1"/>
</dbReference>
<evidence type="ECO:0000313" key="4">
    <source>
        <dbReference type="Proteomes" id="UP000033867"/>
    </source>
</evidence>
<dbReference type="GO" id="GO:0008270">
    <property type="term" value="F:zinc ion binding"/>
    <property type="evidence" value="ECO:0007669"/>
    <property type="project" value="TreeGrafter"/>
</dbReference>
<dbReference type="GO" id="GO:0055086">
    <property type="term" value="P:nucleobase-containing small molecule metabolic process"/>
    <property type="evidence" value="ECO:0007669"/>
    <property type="project" value="UniProtKB-ARBA"/>
</dbReference>
<comment type="caution">
    <text evidence="3">The sequence shown here is derived from an EMBL/GenBank/DDBJ whole genome shotgun (WGS) entry which is preliminary data.</text>
</comment>
<dbReference type="CDD" id="cd01283">
    <property type="entry name" value="cytidine_deaminase"/>
    <property type="match status" value="1"/>
</dbReference>
<proteinExistence type="inferred from homology"/>
<dbReference type="GO" id="GO:0005829">
    <property type="term" value="C:cytosol"/>
    <property type="evidence" value="ECO:0007669"/>
    <property type="project" value="TreeGrafter"/>
</dbReference>
<dbReference type="Pfam" id="PF00383">
    <property type="entry name" value="dCMP_cyt_deam_1"/>
    <property type="match status" value="1"/>
</dbReference>
<name>A0A0G1BA68_9BACT</name>
<dbReference type="PANTHER" id="PTHR11644">
    <property type="entry name" value="CYTIDINE DEAMINASE"/>
    <property type="match status" value="1"/>
</dbReference>
<accession>A0A0G1BA68</accession>
<dbReference type="GO" id="GO:0004126">
    <property type="term" value="F:cytidine deaminase activity"/>
    <property type="evidence" value="ECO:0007669"/>
    <property type="project" value="UniProtKB-ARBA"/>
</dbReference>
<comment type="similarity">
    <text evidence="1">Belongs to the cytidine and deoxycytidylate deaminase family.</text>
</comment>
<dbReference type="PANTHER" id="PTHR11644:SF2">
    <property type="entry name" value="CYTIDINE DEAMINASE"/>
    <property type="match status" value="1"/>
</dbReference>
<reference evidence="3 4" key="1">
    <citation type="journal article" date="2015" name="Nature">
        <title>rRNA introns, odd ribosomes, and small enigmatic genomes across a large radiation of phyla.</title>
        <authorList>
            <person name="Brown C.T."/>
            <person name="Hug L.A."/>
            <person name="Thomas B.C."/>
            <person name="Sharon I."/>
            <person name="Castelle C.J."/>
            <person name="Singh A."/>
            <person name="Wilkins M.J."/>
            <person name="Williams K.H."/>
            <person name="Banfield J.F."/>
        </authorList>
    </citation>
    <scope>NUCLEOTIDE SEQUENCE [LARGE SCALE GENOMIC DNA]</scope>
</reference>
<feature type="domain" description="CMP/dCMP-type deaminase" evidence="2">
    <location>
        <begin position="2"/>
        <end position="97"/>
    </location>
</feature>
<organism evidence="3 4">
    <name type="scientific">Candidatus Magasanikbacteria bacterium GW2011_GWE2_42_7</name>
    <dbReference type="NCBI Taxonomy" id="1619052"/>
    <lineage>
        <taxon>Bacteria</taxon>
        <taxon>Candidatus Magasanikiibacteriota</taxon>
    </lineage>
</organism>
<dbReference type="EMBL" id="LCEK01000069">
    <property type="protein sequence ID" value="KKS70084.1"/>
    <property type="molecule type" value="Genomic_DNA"/>
</dbReference>
<dbReference type="GO" id="GO:0072527">
    <property type="term" value="P:pyrimidine-containing compound metabolic process"/>
    <property type="evidence" value="ECO:0007669"/>
    <property type="project" value="UniProtKB-ARBA"/>
</dbReference>
<evidence type="ECO:0000256" key="1">
    <source>
        <dbReference type="ARBA" id="ARBA00006576"/>
    </source>
</evidence>
<evidence type="ECO:0000313" key="3">
    <source>
        <dbReference type="EMBL" id="KKS70084.1"/>
    </source>
</evidence>
<dbReference type="Gene3D" id="3.40.140.10">
    <property type="entry name" value="Cytidine Deaminase, domain 2"/>
    <property type="match status" value="1"/>
</dbReference>
<dbReference type="InterPro" id="IPR050202">
    <property type="entry name" value="Cyt/Deoxycyt_deaminase"/>
</dbReference>
<dbReference type="InterPro" id="IPR002125">
    <property type="entry name" value="CMP_dCMP_dom"/>
</dbReference>
<evidence type="ECO:0000259" key="2">
    <source>
        <dbReference type="Pfam" id="PF00383"/>
    </source>
</evidence>
<sequence>MESLIQAAKHTLEKHYDKSRHTVAAAIRTKSGQVFTSVTLKAQKIDICSEWSAFVQAVMSGEEIEMGVAVHRDQEGAFDIYPPCGLCRELYITYAPEANIVINDTTAVPAKELLPYAWKRKI</sequence>
<gene>
    <name evidence="3" type="ORF">UV42_C0069G0007</name>
</gene>
<dbReference type="Proteomes" id="UP000033867">
    <property type="component" value="Unassembled WGS sequence"/>
</dbReference>